<dbReference type="CDD" id="cd00569">
    <property type="entry name" value="HTH_Hin_like"/>
    <property type="match status" value="1"/>
</dbReference>
<dbReference type="InterPro" id="IPR006119">
    <property type="entry name" value="Resolv_N"/>
</dbReference>
<dbReference type="RefSeq" id="WP_111352657.1">
    <property type="nucleotide sequence ID" value="NZ_QHHQ01000017.1"/>
</dbReference>
<dbReference type="Pfam" id="PF00239">
    <property type="entry name" value="Resolvase"/>
    <property type="match status" value="1"/>
</dbReference>
<dbReference type="EMBL" id="QHHQ01000017">
    <property type="protein sequence ID" value="RAH96045.1"/>
    <property type="molecule type" value="Genomic_DNA"/>
</dbReference>
<comment type="caution">
    <text evidence="4">The sequence shown here is derived from an EMBL/GenBank/DDBJ whole genome shotgun (WGS) entry which is preliminary data.</text>
</comment>
<sequence>MMFSRAGLFSRRRSAREQVNEIGEETRTRRVGYVPLDDGTDEAITRITARLKSEGCDEIIAGNDASLATLGEGDLLVIGDLGHFGHPLPELVDLLDEFTRRGVRLRSLDDGIDTSPPEAAPALALISALATVSRAQPPVTPLPRPVKPGRKPKLNAQQVRVATALIDAGESRKSVARTLGVSLPTLRHALRRHEAEGKG</sequence>
<dbReference type="Gene3D" id="1.10.10.60">
    <property type="entry name" value="Homeodomain-like"/>
    <property type="match status" value="1"/>
</dbReference>
<dbReference type="GO" id="GO:0003677">
    <property type="term" value="F:DNA binding"/>
    <property type="evidence" value="ECO:0007669"/>
    <property type="project" value="InterPro"/>
</dbReference>
<gene>
    <name evidence="4" type="ORF">DLJ53_33395</name>
</gene>
<evidence type="ECO:0000259" key="3">
    <source>
        <dbReference type="Pfam" id="PF02796"/>
    </source>
</evidence>
<evidence type="ECO:0000256" key="1">
    <source>
        <dbReference type="ARBA" id="ARBA00009913"/>
    </source>
</evidence>
<feature type="domain" description="Resolvase/invertase-type recombinase catalytic" evidence="2">
    <location>
        <begin position="69"/>
        <end position="135"/>
    </location>
</feature>
<dbReference type="SUPFAM" id="SSF46689">
    <property type="entry name" value="Homeodomain-like"/>
    <property type="match status" value="1"/>
</dbReference>
<dbReference type="Gene3D" id="3.40.50.1390">
    <property type="entry name" value="Resolvase, N-terminal catalytic domain"/>
    <property type="match status" value="1"/>
</dbReference>
<comment type="similarity">
    <text evidence="1">Belongs to the site-specific recombinase resolvase family.</text>
</comment>
<evidence type="ECO:0000313" key="4">
    <source>
        <dbReference type="EMBL" id="RAH96045.1"/>
    </source>
</evidence>
<dbReference type="Proteomes" id="UP000249590">
    <property type="component" value="Unassembled WGS sequence"/>
</dbReference>
<evidence type="ECO:0000259" key="2">
    <source>
        <dbReference type="Pfam" id="PF00239"/>
    </source>
</evidence>
<evidence type="ECO:0000313" key="5">
    <source>
        <dbReference type="Proteomes" id="UP000249590"/>
    </source>
</evidence>
<dbReference type="InterPro" id="IPR006120">
    <property type="entry name" value="Resolvase_HTH_dom"/>
</dbReference>
<reference evidence="4 5" key="1">
    <citation type="submission" date="2018-05" db="EMBL/GenBank/DDBJ databases">
        <title>Acuticoccus sediminis sp. nov., isolated from deep-sea sediment of Indian Ocean.</title>
        <authorList>
            <person name="Liu X."/>
            <person name="Lai Q."/>
            <person name="Du Y."/>
            <person name="Sun F."/>
            <person name="Zhang X."/>
            <person name="Wang S."/>
            <person name="Shao Z."/>
        </authorList>
    </citation>
    <scope>NUCLEOTIDE SEQUENCE [LARGE SCALE GENOMIC DNA]</scope>
    <source>
        <strain evidence="4 5">PTG4-2</strain>
    </source>
</reference>
<dbReference type="AlphaFoldDB" id="A0A8B2NG77"/>
<dbReference type="GO" id="GO:0000150">
    <property type="term" value="F:DNA strand exchange activity"/>
    <property type="evidence" value="ECO:0007669"/>
    <property type="project" value="InterPro"/>
</dbReference>
<dbReference type="InterPro" id="IPR036162">
    <property type="entry name" value="Resolvase-like_N_sf"/>
</dbReference>
<feature type="domain" description="Resolvase HTH" evidence="3">
    <location>
        <begin position="149"/>
        <end position="186"/>
    </location>
</feature>
<proteinExistence type="inferred from homology"/>
<dbReference type="OrthoDB" id="3405463at2"/>
<organism evidence="4 5">
    <name type="scientific">Acuticoccus sediminis</name>
    <dbReference type="NCBI Taxonomy" id="2184697"/>
    <lineage>
        <taxon>Bacteria</taxon>
        <taxon>Pseudomonadati</taxon>
        <taxon>Pseudomonadota</taxon>
        <taxon>Alphaproteobacteria</taxon>
        <taxon>Hyphomicrobiales</taxon>
        <taxon>Amorphaceae</taxon>
        <taxon>Acuticoccus</taxon>
    </lineage>
</organism>
<dbReference type="SUPFAM" id="SSF53041">
    <property type="entry name" value="Resolvase-like"/>
    <property type="match status" value="1"/>
</dbReference>
<protein>
    <submittedName>
        <fullName evidence="4">Uncharacterized protein</fullName>
    </submittedName>
</protein>
<name>A0A8B2NG77_9HYPH</name>
<dbReference type="InterPro" id="IPR009057">
    <property type="entry name" value="Homeodomain-like_sf"/>
</dbReference>
<accession>A0A8B2NG77</accession>
<keyword evidence="5" id="KW-1185">Reference proteome</keyword>
<dbReference type="Pfam" id="PF02796">
    <property type="entry name" value="HTH_7"/>
    <property type="match status" value="1"/>
</dbReference>